<evidence type="ECO:0000259" key="8">
    <source>
        <dbReference type="PROSITE" id="PS52003"/>
    </source>
</evidence>
<feature type="domain" description="OCA" evidence="8">
    <location>
        <begin position="61"/>
        <end position="83"/>
    </location>
</feature>
<keyword evidence="1" id="KW-0677">Repeat</keyword>
<dbReference type="GO" id="GO:0010468">
    <property type="term" value="P:regulation of gene expression"/>
    <property type="evidence" value="ECO:0007669"/>
    <property type="project" value="TreeGrafter"/>
</dbReference>
<dbReference type="GO" id="GO:0005634">
    <property type="term" value="C:nucleus"/>
    <property type="evidence" value="ECO:0007669"/>
    <property type="project" value="TreeGrafter"/>
</dbReference>
<gene>
    <name evidence="9" type="ORF">IRJ41_011773</name>
</gene>
<proteinExistence type="predicted"/>
<evidence type="ECO:0000256" key="5">
    <source>
        <dbReference type="ARBA" id="ARBA00023163"/>
    </source>
</evidence>
<feature type="region of interest" description="Disordered" evidence="7">
    <location>
        <begin position="185"/>
        <end position="204"/>
    </location>
</feature>
<dbReference type="PROSITE" id="PS50088">
    <property type="entry name" value="ANK_REPEAT"/>
    <property type="match status" value="2"/>
</dbReference>
<accession>A0A9W7TQK9</accession>
<dbReference type="EMBL" id="JAFHDT010000014">
    <property type="protein sequence ID" value="KAI7800766.1"/>
    <property type="molecule type" value="Genomic_DNA"/>
</dbReference>
<dbReference type="GO" id="GO:0003677">
    <property type="term" value="F:DNA binding"/>
    <property type="evidence" value="ECO:0007669"/>
    <property type="project" value="InterPro"/>
</dbReference>
<comment type="caution">
    <text evidence="9">The sequence shown here is derived from an EMBL/GenBank/DDBJ whole genome shotgun (WGS) entry which is preliminary data.</text>
</comment>
<feature type="repeat" description="ANK" evidence="6">
    <location>
        <begin position="348"/>
        <end position="380"/>
    </location>
</feature>
<dbReference type="AlphaFoldDB" id="A0A9W7TQK9"/>
<dbReference type="Gene3D" id="1.25.40.20">
    <property type="entry name" value="Ankyrin repeat-containing domain"/>
    <property type="match status" value="1"/>
</dbReference>
<dbReference type="GO" id="GO:0070974">
    <property type="term" value="F:POU domain binding"/>
    <property type="evidence" value="ECO:0007669"/>
    <property type="project" value="InterPro"/>
</dbReference>
<evidence type="ECO:0000256" key="4">
    <source>
        <dbReference type="ARBA" id="ARBA00023159"/>
    </source>
</evidence>
<feature type="region of interest" description="Disordered" evidence="7">
    <location>
        <begin position="88"/>
        <end position="108"/>
    </location>
</feature>
<evidence type="ECO:0000256" key="6">
    <source>
        <dbReference type="PROSITE-ProRule" id="PRU00023"/>
    </source>
</evidence>
<dbReference type="Proteomes" id="UP001059041">
    <property type="component" value="Linkage Group LG14"/>
</dbReference>
<sequence>MVSSQTRAKRRQILPESHLTGAPAANESGPNLPIPTQNPVDTSTSESSSKTGRKKQKAISENEYLGVRVKMPVRDMLRNIRIAKGIDPKDLGKQSKGSKGDKKRVNTSVNRRNCLKKMQTKGLEELAIIVEVLEEDLKSCQSYGSSNKRPSSLYHSEYEEKFWGEDSPQQDFIVKYDQENELALSPSFSAPSNNSPVYSSSSSYPSPAYNQGADVFFMNQAEYGMYETDDHRYDDQYGMSLAIEHQVPSPQKTSCVSPNREDWEVSLQNFPTWHSPQQEDGRSMTFFWAQTEREETFLNEISDQELLAADEKGRTFLHRVVEEGKRALVFVIARRMATLRKLDAKDLEGKTPLHLAAERNQHFMVSDLVSLGAHINEKDKYGKTCVHLSAENGYIRVLEVLKDFMKSGVYVNLEERDVNGLSALQCAAVALNSTVRELKLCGSAGQVRLHTLRKEQMMETLVCLLQMDSVLYSYLCLRMKILDRKVAIDSFSPHSECMSVHAYFINNRNSLMYTCALLTDSLCKAGFLLFL</sequence>
<organism evidence="9 10">
    <name type="scientific">Triplophysa rosa</name>
    <name type="common">Cave loach</name>
    <dbReference type="NCBI Taxonomy" id="992332"/>
    <lineage>
        <taxon>Eukaryota</taxon>
        <taxon>Metazoa</taxon>
        <taxon>Chordata</taxon>
        <taxon>Craniata</taxon>
        <taxon>Vertebrata</taxon>
        <taxon>Euteleostomi</taxon>
        <taxon>Actinopterygii</taxon>
        <taxon>Neopterygii</taxon>
        <taxon>Teleostei</taxon>
        <taxon>Ostariophysi</taxon>
        <taxon>Cypriniformes</taxon>
        <taxon>Nemacheilidae</taxon>
        <taxon>Triplophysa</taxon>
    </lineage>
</organism>
<keyword evidence="4" id="KW-0010">Activator</keyword>
<name>A0A9W7TQK9_TRIRA</name>
<keyword evidence="5" id="KW-0804">Transcription</keyword>
<dbReference type="PANTHER" id="PTHR24124:SF8">
    <property type="entry name" value="OCA DOMAIN-CONTAINING PROTEIN"/>
    <property type="match status" value="1"/>
</dbReference>
<evidence type="ECO:0000256" key="2">
    <source>
        <dbReference type="ARBA" id="ARBA00023015"/>
    </source>
</evidence>
<dbReference type="Pfam" id="PF12796">
    <property type="entry name" value="Ank_2"/>
    <property type="match status" value="1"/>
</dbReference>
<reference evidence="9" key="1">
    <citation type="submission" date="2021-02" db="EMBL/GenBank/DDBJ databases">
        <title>Comparative genomics reveals that relaxation of natural selection precedes convergent phenotypic evolution of cavefish.</title>
        <authorList>
            <person name="Peng Z."/>
        </authorList>
    </citation>
    <scope>NUCLEOTIDE SEQUENCE</scope>
    <source>
        <tissue evidence="9">Muscle</tissue>
    </source>
</reference>
<dbReference type="SMART" id="SM00248">
    <property type="entry name" value="ANK"/>
    <property type="match status" value="3"/>
</dbReference>
<keyword evidence="10" id="KW-1185">Reference proteome</keyword>
<feature type="compositionally biased region" description="Polar residues" evidence="7">
    <location>
        <begin position="34"/>
        <end position="50"/>
    </location>
</feature>
<dbReference type="InterPro" id="IPR002110">
    <property type="entry name" value="Ankyrin_rpt"/>
</dbReference>
<dbReference type="PROSITE" id="PS50297">
    <property type="entry name" value="ANK_REP_REGION"/>
    <property type="match status" value="1"/>
</dbReference>
<keyword evidence="2" id="KW-0805">Transcription regulation</keyword>
<evidence type="ECO:0000256" key="7">
    <source>
        <dbReference type="SAM" id="MobiDB-lite"/>
    </source>
</evidence>
<feature type="repeat" description="ANK" evidence="6">
    <location>
        <begin position="381"/>
        <end position="416"/>
    </location>
</feature>
<keyword evidence="3 6" id="KW-0040">ANK repeat</keyword>
<evidence type="ECO:0000256" key="3">
    <source>
        <dbReference type="ARBA" id="ARBA00023043"/>
    </source>
</evidence>
<evidence type="ECO:0000256" key="1">
    <source>
        <dbReference type="ARBA" id="ARBA00022737"/>
    </source>
</evidence>
<dbReference type="PROSITE" id="PS52003">
    <property type="entry name" value="OCA"/>
    <property type="match status" value="1"/>
</dbReference>
<protein>
    <recommendedName>
        <fullName evidence="8">OCA domain-containing protein</fullName>
    </recommendedName>
</protein>
<dbReference type="PANTHER" id="PTHR24124">
    <property type="entry name" value="ANKYRIN REPEAT FAMILY A"/>
    <property type="match status" value="1"/>
</dbReference>
<dbReference type="SUPFAM" id="SSF48403">
    <property type="entry name" value="Ankyrin repeat"/>
    <property type="match status" value="1"/>
</dbReference>
<dbReference type="InterPro" id="IPR047571">
    <property type="entry name" value="OCA"/>
</dbReference>
<feature type="compositionally biased region" description="Basic and acidic residues" evidence="7">
    <location>
        <begin position="88"/>
        <end position="104"/>
    </location>
</feature>
<evidence type="ECO:0000313" key="10">
    <source>
        <dbReference type="Proteomes" id="UP001059041"/>
    </source>
</evidence>
<evidence type="ECO:0000313" key="9">
    <source>
        <dbReference type="EMBL" id="KAI7800766.1"/>
    </source>
</evidence>
<dbReference type="InterPro" id="IPR036770">
    <property type="entry name" value="Ankyrin_rpt-contain_sf"/>
</dbReference>
<feature type="region of interest" description="Disordered" evidence="7">
    <location>
        <begin position="1"/>
        <end position="59"/>
    </location>
</feature>